<dbReference type="GO" id="GO:0005634">
    <property type="term" value="C:nucleus"/>
    <property type="evidence" value="ECO:0007669"/>
    <property type="project" value="TreeGrafter"/>
</dbReference>
<dbReference type="PROSITE" id="PS50294">
    <property type="entry name" value="WD_REPEATS_REGION"/>
    <property type="match status" value="6"/>
</dbReference>
<dbReference type="CDD" id="cd00200">
    <property type="entry name" value="WD40"/>
    <property type="match status" value="1"/>
</dbReference>
<dbReference type="GO" id="GO:0010992">
    <property type="term" value="P:ubiquitin recycling"/>
    <property type="evidence" value="ECO:0007669"/>
    <property type="project" value="TreeGrafter"/>
</dbReference>
<dbReference type="Gene3D" id="1.20.1280.50">
    <property type="match status" value="1"/>
</dbReference>
<sequence>MLRQTISVDNRASEQTKSQKRRISSPGEEQTKRFAGPSSLGVAGKRIQAEKASATSFSTLFQPSETEKQVDCLEQVCRGASPVVISDWLQTFRVMPKDIQSDALKELVELCSVNQVTHLQNVIAPHFKRDFVSCLPREISLKILSYLSPKDLVRGALLCKCWKQLMEDSMLWMAKCKQYAVLEIFPPSLNRQENWTLVKSKARNAVMMLTIGWKRSQSCSKALTSLAPHPVLTSKDSCYARSKWKAIYLRNERIKKNWCTRRLTASCELRGHDEHVITCVQLHQDTLVTGSDDTTIRVWSSATAQCLYVLVGHQGGVWSLQLSEDGKTLISGSTDRTVRVWNLKQGLLIHTLHGHTSTVRCMSLKKHILVSGSRDSTIKVWNIQDGYCMRTLYGHIAAVRCVQFDGSKIVSGGYDNRIIVWDYNTGVQKGKMSKIQLKKWISEFSEGVFTTDGRVVYCQPCSKQVSFNAQSKLLTESILLRSWLTFSEIGQQVRDKLKYVLDKNPGINRLSEITNVLEGRESCLNMDPNMIASMKFAPIMSCDVERSFSVYKNLLAENRTNITPEHLEMYMILVLEGHTNRVYALLYESHRDMIISGSLDTTIKVWNSRTGECLQTLVGHQSLTSGMQLRGDLLVSANADSTIKVWNILDGQCLHTLAGQHRHSSAVTSLQFLENGLVATSGDDGFVKLWDVKKGAFICNLVQLASSGAGGCVWRLKATPTMLVCAVGSRNGTEDTKLMLMDFDSAYP</sequence>
<dbReference type="InterPro" id="IPR001810">
    <property type="entry name" value="F-box_dom"/>
</dbReference>
<dbReference type="PRINTS" id="PR00320">
    <property type="entry name" value="GPROTEINBRPT"/>
</dbReference>
<dbReference type="GO" id="GO:0043161">
    <property type="term" value="P:proteasome-mediated ubiquitin-dependent protein catabolic process"/>
    <property type="evidence" value="ECO:0007669"/>
    <property type="project" value="TreeGrafter"/>
</dbReference>
<dbReference type="PROSITE" id="PS50181">
    <property type="entry name" value="FBOX"/>
    <property type="match status" value="1"/>
</dbReference>
<dbReference type="InterPro" id="IPR015943">
    <property type="entry name" value="WD40/YVTN_repeat-like_dom_sf"/>
</dbReference>
<evidence type="ECO:0000256" key="3">
    <source>
        <dbReference type="PROSITE-ProRule" id="PRU00221"/>
    </source>
</evidence>
<feature type="repeat" description="WD" evidence="3">
    <location>
        <begin position="575"/>
        <end position="616"/>
    </location>
</feature>
<dbReference type="PROSITE" id="PS50082">
    <property type="entry name" value="WD_REPEATS_2"/>
    <property type="match status" value="7"/>
</dbReference>
<dbReference type="SUPFAM" id="SSF81383">
    <property type="entry name" value="F-box domain"/>
    <property type="match status" value="1"/>
</dbReference>
<feature type="repeat" description="WD" evidence="3">
    <location>
        <begin position="269"/>
        <end position="309"/>
    </location>
</feature>
<feature type="repeat" description="WD" evidence="3">
    <location>
        <begin position="392"/>
        <end position="426"/>
    </location>
</feature>
<evidence type="ECO:0000313" key="6">
    <source>
        <dbReference type="Proteomes" id="UP000887574"/>
    </source>
</evidence>
<dbReference type="SMART" id="SM00256">
    <property type="entry name" value="FBOX"/>
    <property type="match status" value="1"/>
</dbReference>
<dbReference type="PROSITE" id="PS00678">
    <property type="entry name" value="WD_REPEATS_1"/>
    <property type="match status" value="5"/>
</dbReference>
<dbReference type="Gene3D" id="2.130.10.10">
    <property type="entry name" value="YVTN repeat-like/Quinoprotein amine dehydrogenase"/>
    <property type="match status" value="2"/>
</dbReference>
<proteinExistence type="predicted"/>
<protein>
    <submittedName>
        <fullName evidence="7">F-box domain-containing protein</fullName>
    </submittedName>
</protein>
<feature type="compositionally biased region" description="Polar residues" evidence="4">
    <location>
        <begin position="1"/>
        <end position="16"/>
    </location>
</feature>
<keyword evidence="2" id="KW-0677">Repeat</keyword>
<feature type="domain" description="F-box" evidence="5">
    <location>
        <begin position="129"/>
        <end position="175"/>
    </location>
</feature>
<dbReference type="InterPro" id="IPR036047">
    <property type="entry name" value="F-box-like_dom_sf"/>
</dbReference>
<dbReference type="InterPro" id="IPR019775">
    <property type="entry name" value="WD40_repeat_CS"/>
</dbReference>
<feature type="repeat" description="WD" evidence="3">
    <location>
        <begin position="660"/>
        <end position="700"/>
    </location>
</feature>
<dbReference type="InterPro" id="IPR020472">
    <property type="entry name" value="WD40_PAC1"/>
</dbReference>
<name>A0A915E3J0_9BILA</name>
<dbReference type="SUPFAM" id="SSF50978">
    <property type="entry name" value="WD40 repeat-like"/>
    <property type="match status" value="1"/>
</dbReference>
<keyword evidence="6" id="KW-1185">Reference proteome</keyword>
<dbReference type="PANTHER" id="PTHR19849">
    <property type="entry name" value="PHOSPHOLIPASE A-2-ACTIVATING PROTEIN"/>
    <property type="match status" value="1"/>
</dbReference>
<dbReference type="GO" id="GO:0005737">
    <property type="term" value="C:cytoplasm"/>
    <property type="evidence" value="ECO:0007669"/>
    <property type="project" value="TreeGrafter"/>
</dbReference>
<dbReference type="Pfam" id="PF12937">
    <property type="entry name" value="F-box-like"/>
    <property type="match status" value="1"/>
</dbReference>
<evidence type="ECO:0000313" key="7">
    <source>
        <dbReference type="WBParaSite" id="jg26579"/>
    </source>
</evidence>
<evidence type="ECO:0000256" key="4">
    <source>
        <dbReference type="SAM" id="MobiDB-lite"/>
    </source>
</evidence>
<dbReference type="GO" id="GO:0043130">
    <property type="term" value="F:ubiquitin binding"/>
    <property type="evidence" value="ECO:0007669"/>
    <property type="project" value="TreeGrafter"/>
</dbReference>
<accession>A0A915E3J0</accession>
<feature type="repeat" description="WD" evidence="3">
    <location>
        <begin position="352"/>
        <end position="391"/>
    </location>
</feature>
<dbReference type="WBParaSite" id="jg26579">
    <property type="protein sequence ID" value="jg26579"/>
    <property type="gene ID" value="jg26579"/>
</dbReference>
<evidence type="ECO:0000256" key="2">
    <source>
        <dbReference type="ARBA" id="ARBA00022737"/>
    </source>
</evidence>
<keyword evidence="1 3" id="KW-0853">WD repeat</keyword>
<evidence type="ECO:0000256" key="1">
    <source>
        <dbReference type="ARBA" id="ARBA00022574"/>
    </source>
</evidence>
<feature type="repeat" description="WD" evidence="3">
    <location>
        <begin position="617"/>
        <end position="656"/>
    </location>
</feature>
<dbReference type="InterPro" id="IPR036322">
    <property type="entry name" value="WD40_repeat_dom_sf"/>
</dbReference>
<dbReference type="AlphaFoldDB" id="A0A915E3J0"/>
<organism evidence="6 7">
    <name type="scientific">Ditylenchus dipsaci</name>
    <dbReference type="NCBI Taxonomy" id="166011"/>
    <lineage>
        <taxon>Eukaryota</taxon>
        <taxon>Metazoa</taxon>
        <taxon>Ecdysozoa</taxon>
        <taxon>Nematoda</taxon>
        <taxon>Chromadorea</taxon>
        <taxon>Rhabditida</taxon>
        <taxon>Tylenchina</taxon>
        <taxon>Tylenchomorpha</taxon>
        <taxon>Sphaerularioidea</taxon>
        <taxon>Anguinidae</taxon>
        <taxon>Anguininae</taxon>
        <taxon>Ditylenchus</taxon>
    </lineage>
</organism>
<feature type="repeat" description="WD" evidence="3">
    <location>
        <begin position="310"/>
        <end position="351"/>
    </location>
</feature>
<dbReference type="SMART" id="SM00320">
    <property type="entry name" value="WD40"/>
    <property type="match status" value="7"/>
</dbReference>
<dbReference type="PANTHER" id="PTHR19849:SF1">
    <property type="entry name" value="F-BOX_WD REPEAT-CONTAINING PROTEIN 7"/>
    <property type="match status" value="1"/>
</dbReference>
<dbReference type="InterPro" id="IPR001680">
    <property type="entry name" value="WD40_rpt"/>
</dbReference>
<feature type="region of interest" description="Disordered" evidence="4">
    <location>
        <begin position="1"/>
        <end position="38"/>
    </location>
</feature>
<evidence type="ECO:0000259" key="5">
    <source>
        <dbReference type="PROSITE" id="PS50181"/>
    </source>
</evidence>
<dbReference type="Proteomes" id="UP000887574">
    <property type="component" value="Unplaced"/>
</dbReference>
<reference evidence="7" key="1">
    <citation type="submission" date="2022-11" db="UniProtKB">
        <authorList>
            <consortium name="WormBaseParasite"/>
        </authorList>
    </citation>
    <scope>IDENTIFICATION</scope>
</reference>
<dbReference type="Pfam" id="PF00400">
    <property type="entry name" value="WD40"/>
    <property type="match status" value="7"/>
</dbReference>